<dbReference type="GO" id="GO:0006094">
    <property type="term" value="P:gluconeogenesis"/>
    <property type="evidence" value="ECO:0007669"/>
    <property type="project" value="UniProtKB-KW"/>
</dbReference>
<comment type="similarity">
    <text evidence="2 10">Belongs to the iron-sulfur dependent L-serine dehydratase family.</text>
</comment>
<keyword evidence="13" id="KW-1185">Reference proteome</keyword>
<dbReference type="PANTHER" id="PTHR30182:SF12">
    <property type="entry name" value="L-SERINE DEHYDRATASE, BETA CHAIN-RELATED"/>
    <property type="match status" value="1"/>
</dbReference>
<evidence type="ECO:0000256" key="9">
    <source>
        <dbReference type="ARBA" id="ARBA00049406"/>
    </source>
</evidence>
<dbReference type="PROSITE" id="PS51671">
    <property type="entry name" value="ACT"/>
    <property type="match status" value="1"/>
</dbReference>
<organism evidence="12 13">
    <name type="scientific">Aminivibrio pyruvatiphilus</name>
    <dbReference type="NCBI Taxonomy" id="1005740"/>
    <lineage>
        <taxon>Bacteria</taxon>
        <taxon>Thermotogati</taxon>
        <taxon>Synergistota</taxon>
        <taxon>Synergistia</taxon>
        <taxon>Synergistales</taxon>
        <taxon>Aminobacteriaceae</taxon>
        <taxon>Aminivibrio</taxon>
    </lineage>
</organism>
<dbReference type="InterPro" id="IPR051318">
    <property type="entry name" value="Fe-S_L-Ser"/>
</dbReference>
<evidence type="ECO:0000256" key="5">
    <source>
        <dbReference type="ARBA" id="ARBA00022723"/>
    </source>
</evidence>
<dbReference type="SUPFAM" id="SSF55021">
    <property type="entry name" value="ACT-like"/>
    <property type="match status" value="1"/>
</dbReference>
<dbReference type="RefSeq" id="WP_133958224.1">
    <property type="nucleotide sequence ID" value="NZ_SORI01000015.1"/>
</dbReference>
<evidence type="ECO:0000313" key="13">
    <source>
        <dbReference type="Proteomes" id="UP000295066"/>
    </source>
</evidence>
<proteinExistence type="inferred from homology"/>
<dbReference type="NCBIfam" id="TIGR00719">
    <property type="entry name" value="sda_beta"/>
    <property type="match status" value="1"/>
</dbReference>
<dbReference type="SUPFAM" id="SSF143548">
    <property type="entry name" value="Serine metabolism enzymes domain"/>
    <property type="match status" value="1"/>
</dbReference>
<dbReference type="Proteomes" id="UP000295066">
    <property type="component" value="Unassembled WGS sequence"/>
</dbReference>
<keyword evidence="7 10" id="KW-0411">Iron-sulfur</keyword>
<dbReference type="InterPro" id="IPR005131">
    <property type="entry name" value="Ser_deHydtase_bsu"/>
</dbReference>
<dbReference type="Pfam" id="PF01842">
    <property type="entry name" value="ACT"/>
    <property type="match status" value="1"/>
</dbReference>
<evidence type="ECO:0000256" key="4">
    <source>
        <dbReference type="ARBA" id="ARBA00022485"/>
    </source>
</evidence>
<name>A0A4R8M2E2_9BACT</name>
<dbReference type="AlphaFoldDB" id="A0A4R8M2E2"/>
<dbReference type="Gene3D" id="3.30.1330.90">
    <property type="entry name" value="D-3-phosphoglycerate dehydrogenase, domain 3"/>
    <property type="match status" value="1"/>
</dbReference>
<sequence>MGFLDIIGPVMIGPSSSHTAGAARLGKLAKSCWGDDPVREVVLFLRGSFAFTSKGHGTDKALVAGLLGMEPDDEGIRTALETAVDRGFPFRFEREDVDGAHPNSVRILFSGRDGRTMEIVGASVGGGAVELQEIDGFSLKVTGDLPTLVTFHRDVHGVVAAVAALLADRKINIASMTLHRKARGGLASLVAEMEMEGNPDPALPGEVAKVHPAIVRVVPLYGRGGPS</sequence>
<evidence type="ECO:0000256" key="6">
    <source>
        <dbReference type="ARBA" id="ARBA00023004"/>
    </source>
</evidence>
<comment type="catalytic activity">
    <reaction evidence="9 10">
        <text>L-serine = pyruvate + NH4(+)</text>
        <dbReference type="Rhea" id="RHEA:19169"/>
        <dbReference type="ChEBI" id="CHEBI:15361"/>
        <dbReference type="ChEBI" id="CHEBI:28938"/>
        <dbReference type="ChEBI" id="CHEBI:33384"/>
        <dbReference type="EC" id="4.3.1.17"/>
    </reaction>
</comment>
<dbReference type="OrthoDB" id="9805537at2"/>
<evidence type="ECO:0000256" key="7">
    <source>
        <dbReference type="ARBA" id="ARBA00023014"/>
    </source>
</evidence>
<evidence type="ECO:0000256" key="3">
    <source>
        <dbReference type="ARBA" id="ARBA00022432"/>
    </source>
</evidence>
<evidence type="ECO:0000256" key="10">
    <source>
        <dbReference type="RuleBase" id="RU366059"/>
    </source>
</evidence>
<gene>
    <name evidence="12" type="ORF">C8D99_11569</name>
</gene>
<comment type="caution">
    <text evidence="12">The sequence shown here is derived from an EMBL/GenBank/DDBJ whole genome shotgun (WGS) entry which is preliminary data.</text>
</comment>
<dbReference type="EC" id="4.3.1.17" evidence="10"/>
<dbReference type="PANTHER" id="PTHR30182">
    <property type="entry name" value="L-SERINE DEHYDRATASE"/>
    <property type="match status" value="1"/>
</dbReference>
<evidence type="ECO:0000256" key="1">
    <source>
        <dbReference type="ARBA" id="ARBA00001966"/>
    </source>
</evidence>
<dbReference type="InterPro" id="IPR045865">
    <property type="entry name" value="ACT-like_dom_sf"/>
</dbReference>
<reference evidence="12 13" key="1">
    <citation type="submission" date="2019-03" db="EMBL/GenBank/DDBJ databases">
        <title>Genomic Encyclopedia of Type Strains, Phase IV (KMG-IV): sequencing the most valuable type-strain genomes for metagenomic binning, comparative biology and taxonomic classification.</title>
        <authorList>
            <person name="Goeker M."/>
        </authorList>
    </citation>
    <scope>NUCLEOTIDE SEQUENCE [LARGE SCALE GENOMIC DNA]</scope>
    <source>
        <strain evidence="12 13">DSM 25964</strain>
    </source>
</reference>
<evidence type="ECO:0000313" key="12">
    <source>
        <dbReference type="EMBL" id="TDY58051.1"/>
    </source>
</evidence>
<feature type="domain" description="ACT" evidence="11">
    <location>
        <begin position="147"/>
        <end position="225"/>
    </location>
</feature>
<accession>A0A4R8M2E2</accession>
<evidence type="ECO:0000259" key="11">
    <source>
        <dbReference type="PROSITE" id="PS51671"/>
    </source>
</evidence>
<dbReference type="PIRSF" id="PIRSF036692">
    <property type="entry name" value="SDH_B"/>
    <property type="match status" value="1"/>
</dbReference>
<keyword evidence="5 10" id="KW-0479">Metal-binding</keyword>
<protein>
    <recommendedName>
        <fullName evidence="10">L-serine dehydratase</fullName>
        <ecNumber evidence="10">4.3.1.17</ecNumber>
    </recommendedName>
</protein>
<dbReference type="GO" id="GO:0046872">
    <property type="term" value="F:metal ion binding"/>
    <property type="evidence" value="ECO:0007669"/>
    <property type="project" value="UniProtKB-KW"/>
</dbReference>
<dbReference type="Gene3D" id="3.30.70.260">
    <property type="match status" value="1"/>
</dbReference>
<evidence type="ECO:0000256" key="8">
    <source>
        <dbReference type="ARBA" id="ARBA00023239"/>
    </source>
</evidence>
<keyword evidence="8 10" id="KW-0456">Lyase</keyword>
<dbReference type="GO" id="GO:0051539">
    <property type="term" value="F:4 iron, 4 sulfur cluster binding"/>
    <property type="evidence" value="ECO:0007669"/>
    <property type="project" value="UniProtKB-UniRule"/>
</dbReference>
<keyword evidence="4 10" id="KW-0004">4Fe-4S</keyword>
<keyword evidence="3 10" id="KW-0312">Gluconeogenesis</keyword>
<dbReference type="InterPro" id="IPR029009">
    <property type="entry name" value="ASB_dom_sf"/>
</dbReference>
<keyword evidence="6 10" id="KW-0408">Iron</keyword>
<evidence type="ECO:0000256" key="2">
    <source>
        <dbReference type="ARBA" id="ARBA00008636"/>
    </source>
</evidence>
<dbReference type="InterPro" id="IPR004643">
    <property type="entry name" value="Fe-S_L-Ser_bsu"/>
</dbReference>
<dbReference type="Pfam" id="PF03315">
    <property type="entry name" value="SDH_beta"/>
    <property type="match status" value="1"/>
</dbReference>
<dbReference type="EMBL" id="SORI01000015">
    <property type="protein sequence ID" value="TDY58051.1"/>
    <property type="molecule type" value="Genomic_DNA"/>
</dbReference>
<dbReference type="GO" id="GO:0003941">
    <property type="term" value="F:L-serine ammonia-lyase activity"/>
    <property type="evidence" value="ECO:0007669"/>
    <property type="project" value="UniProtKB-UniRule"/>
</dbReference>
<comment type="cofactor">
    <cofactor evidence="1 10">
        <name>[4Fe-4S] cluster</name>
        <dbReference type="ChEBI" id="CHEBI:49883"/>
    </cofactor>
</comment>
<dbReference type="InterPro" id="IPR002912">
    <property type="entry name" value="ACT_dom"/>
</dbReference>